<dbReference type="EMBL" id="CP001101">
    <property type="protein sequence ID" value="ACE04070.1"/>
    <property type="molecule type" value="Genomic_DNA"/>
</dbReference>
<dbReference type="OrthoDB" id="9795418at2"/>
<gene>
    <name evidence="2" type="ordered locus">Cphamn1_1132</name>
</gene>
<sequence>MKLLLLLTIGVSVLLTPTHLSAHGIRLFCWFEGDTLHGEGYFAGGDPVKNSRVSVIDRMEKNVLAETLTSGAGTFTLSLDQAVPFQVILDAGQGHRASWTWNGTREKEKPPDHRETESENTLPAIAAGLTVIALLFGFLYLWKRGHAA</sequence>
<keyword evidence="1" id="KW-0812">Transmembrane</keyword>
<feature type="transmembrane region" description="Helical" evidence="1">
    <location>
        <begin position="122"/>
        <end position="142"/>
    </location>
</feature>
<protein>
    <submittedName>
        <fullName evidence="2">Uncharacterized protein</fullName>
    </submittedName>
</protein>
<dbReference type="eggNOG" id="ENOG5030INT">
    <property type="taxonomic scope" value="Bacteria"/>
</dbReference>
<keyword evidence="1" id="KW-0472">Membrane</keyword>
<reference evidence="2" key="1">
    <citation type="submission" date="2008-06" db="EMBL/GenBank/DDBJ databases">
        <title>Complete sequence of Chlorobium phaeobacteroides BS1.</title>
        <authorList>
            <consortium name="US DOE Joint Genome Institute"/>
            <person name="Lucas S."/>
            <person name="Copeland A."/>
            <person name="Lapidus A."/>
            <person name="Glavina del Rio T."/>
            <person name="Dalin E."/>
            <person name="Tice H."/>
            <person name="Bruce D."/>
            <person name="Goodwin L."/>
            <person name="Pitluck S."/>
            <person name="Schmutz J."/>
            <person name="Larimer F."/>
            <person name="Land M."/>
            <person name="Hauser L."/>
            <person name="Kyrpides N."/>
            <person name="Ovchinnikova G."/>
            <person name="Li T."/>
            <person name="Liu Z."/>
            <person name="Zhao F."/>
            <person name="Overmann J."/>
            <person name="Bryant D.A."/>
            <person name="Richardson P."/>
        </authorList>
    </citation>
    <scope>NUCLEOTIDE SEQUENCE [LARGE SCALE GENOMIC DNA]</scope>
    <source>
        <strain evidence="2">BS1</strain>
    </source>
</reference>
<dbReference type="KEGG" id="cpb:Cphamn1_1132"/>
<dbReference type="AlphaFoldDB" id="B3EQN7"/>
<keyword evidence="1" id="KW-1133">Transmembrane helix</keyword>
<evidence type="ECO:0000256" key="1">
    <source>
        <dbReference type="SAM" id="Phobius"/>
    </source>
</evidence>
<name>B3EQN7_CHLPB</name>
<proteinExistence type="predicted"/>
<evidence type="ECO:0000313" key="2">
    <source>
        <dbReference type="EMBL" id="ACE04070.1"/>
    </source>
</evidence>
<accession>B3EQN7</accession>
<organism evidence="2">
    <name type="scientific">Chlorobium phaeobacteroides (strain BS1)</name>
    <dbReference type="NCBI Taxonomy" id="331678"/>
    <lineage>
        <taxon>Bacteria</taxon>
        <taxon>Pseudomonadati</taxon>
        <taxon>Chlorobiota</taxon>
        <taxon>Chlorobiia</taxon>
        <taxon>Chlorobiales</taxon>
        <taxon>Chlorobiaceae</taxon>
        <taxon>Chlorobium/Pelodictyon group</taxon>
        <taxon>Chlorobium</taxon>
    </lineage>
</organism>
<dbReference type="HOGENOM" id="CLU_1738897_0_0_10"/>
<dbReference type="STRING" id="331678.Cphamn1_1132"/>